<evidence type="ECO:0000256" key="1">
    <source>
        <dbReference type="SAM" id="MobiDB-lite"/>
    </source>
</evidence>
<proteinExistence type="predicted"/>
<feature type="domain" description="RSE1/DDB1/CPSF1 first beta-propeller" evidence="2">
    <location>
        <begin position="57"/>
        <end position="456"/>
    </location>
</feature>
<reference evidence="3" key="1">
    <citation type="journal article" date="2023" name="Mol. Phylogenet. Evol.">
        <title>Genome-scale phylogeny and comparative genomics of the fungal order Sordariales.</title>
        <authorList>
            <person name="Hensen N."/>
            <person name="Bonometti L."/>
            <person name="Westerberg I."/>
            <person name="Brannstrom I.O."/>
            <person name="Guillou S."/>
            <person name="Cros-Aarteil S."/>
            <person name="Calhoun S."/>
            <person name="Haridas S."/>
            <person name="Kuo A."/>
            <person name="Mondo S."/>
            <person name="Pangilinan J."/>
            <person name="Riley R."/>
            <person name="LaButti K."/>
            <person name="Andreopoulos B."/>
            <person name="Lipzen A."/>
            <person name="Chen C."/>
            <person name="Yan M."/>
            <person name="Daum C."/>
            <person name="Ng V."/>
            <person name="Clum A."/>
            <person name="Steindorff A."/>
            <person name="Ohm R.A."/>
            <person name="Martin F."/>
            <person name="Silar P."/>
            <person name="Natvig D.O."/>
            <person name="Lalanne C."/>
            <person name="Gautier V."/>
            <person name="Ament-Velasquez S.L."/>
            <person name="Kruys A."/>
            <person name="Hutchinson M.I."/>
            <person name="Powell A.J."/>
            <person name="Barry K."/>
            <person name="Miller A.N."/>
            <person name="Grigoriev I.V."/>
            <person name="Debuchy R."/>
            <person name="Gladieux P."/>
            <person name="Hiltunen Thoren M."/>
            <person name="Johannesson H."/>
        </authorList>
    </citation>
    <scope>NUCLEOTIDE SEQUENCE</scope>
    <source>
        <strain evidence="3">FGSC 1904</strain>
    </source>
</reference>
<dbReference type="PANTHER" id="PTHR10644">
    <property type="entry name" value="DNA REPAIR/RNA PROCESSING CPSF FAMILY"/>
    <property type="match status" value="1"/>
</dbReference>
<dbReference type="SUPFAM" id="SSF82171">
    <property type="entry name" value="DPP6 N-terminal domain-like"/>
    <property type="match status" value="1"/>
</dbReference>
<dbReference type="InterPro" id="IPR050358">
    <property type="entry name" value="RSE1/DDB1/CFT1"/>
</dbReference>
<feature type="region of interest" description="Disordered" evidence="1">
    <location>
        <begin position="124"/>
        <end position="152"/>
    </location>
</feature>
<protein>
    <submittedName>
        <fullName evidence="3">Mono-functional DNA-alkylating methyl methanesulfonate N-term-domain-containing protein</fullName>
    </submittedName>
</protein>
<name>A0AAE0PEW4_SORBR</name>
<gene>
    <name evidence="3" type="ORF">B0T20DRAFT_214967</name>
</gene>
<dbReference type="InterPro" id="IPR018846">
    <property type="entry name" value="Beta-prop_RSE1/DDB1/CPSF1_1st"/>
</dbReference>
<organism evidence="3 4">
    <name type="scientific">Sordaria brevicollis</name>
    <dbReference type="NCBI Taxonomy" id="83679"/>
    <lineage>
        <taxon>Eukaryota</taxon>
        <taxon>Fungi</taxon>
        <taxon>Dikarya</taxon>
        <taxon>Ascomycota</taxon>
        <taxon>Pezizomycotina</taxon>
        <taxon>Sordariomycetes</taxon>
        <taxon>Sordariomycetidae</taxon>
        <taxon>Sordariales</taxon>
        <taxon>Sordariaceae</taxon>
        <taxon>Sordaria</taxon>
    </lineage>
</organism>
<dbReference type="Gene3D" id="2.130.10.10">
    <property type="entry name" value="YVTN repeat-like/Quinoprotein amine dehydrogenase"/>
    <property type="match status" value="2"/>
</dbReference>
<dbReference type="Proteomes" id="UP001281003">
    <property type="component" value="Unassembled WGS sequence"/>
</dbReference>
<evidence type="ECO:0000313" key="4">
    <source>
        <dbReference type="Proteomes" id="UP001281003"/>
    </source>
</evidence>
<comment type="caution">
    <text evidence="3">The sequence shown here is derived from an EMBL/GenBank/DDBJ whole genome shotgun (WGS) entry which is preliminary data.</text>
</comment>
<keyword evidence="4" id="KW-1185">Reference proteome</keyword>
<dbReference type="Pfam" id="PF10433">
    <property type="entry name" value="Beta-prop_RSE1_1st"/>
    <property type="match status" value="1"/>
</dbReference>
<feature type="compositionally biased region" description="Low complexity" evidence="1">
    <location>
        <begin position="142"/>
        <end position="152"/>
    </location>
</feature>
<sequence length="1319" mass="148200">MTTFRTNVLRNGEWITEEVDLQTFLKTKSAQGPKKAQRVDAPLYGLLTKTVADSQMVKHVLPVRLRSPYHNDVAFIGHRYIQIREFQSNGQFRDILFRRFPQNIRNACVVGSFDIPDGVDDLSPAMDIEPPVKREGQDEHSSSPSGSTSQLPPQLLVLTMDDADVVFCWVGSGADGRPELYSSTQFLGSRPHQFKDANFGAHMAVDPSSRYMAISSVHGLFAVGELESLTNFTQPRDENNVEIVKCWRVKPVKGIIQSLTFLYPRPEDKDHIILLLIYVNNGKSKMVIYEWTLGDDLATVFSNENDKRGHRLPVEHQMPQLLIPLTVGSAFIAISHEQVAVCTECLHGPPVFESLELQAPLKSPNYYGTGSPLWTAWDRPYRLPRYLKGKDCLYLAREDGIVVYIEVDEDHALERSTFIDAFKCNISSAFAYLFDQYADVLVLGSDNGTGSIWKIPPRDHPLQIGTLPNGAPFVDFATATSPSSGNKTLESFAIGLPPSNDWQLRTPDRIFAASGHGLTACITEYRYGLKADIGLELEVGSSGLKKAWLLNFANTHGLYDLLWTTPTHSQVGELPDDFSDFVKPEPDQVPYDLSSPTLAVAQANGFTVQVSTTSITLFKNEARYTRDDWTRLSFDELLRDQPHEYVSDAYITDDWITVSTHVGPLFRIYGFKYFGTAVVSRIAFDVSGDVTSLHHDKDLGIIVGLWKDGRPYLLISNPTAEPGSQDNEEIDITERLMETAESNKNQHSVLPKAIESIASVDKAILLGTRGGELIHISKEWKGATFAYYQQLGLAAVNITAARHSQDARPRVLVSCDQALLEVKLGEHGRNGSVYHLPKYRVLPTKADDPGAPLPLIEYSMAVDIPCASEGYTPILMVTGQCLVVAELHQEPGPAHRPIQIGKTPVKTLFSPNLRCLVVGVNEEKNRSTLMFIDPETREDIGRAFDKTGNAVQHISGLGKPDDRIFGLAEWEYKKSDRTWRYLLVGTKRGQLIIVSTEKMPSEADGPSLIKYRTRFRKAGDVPVYSVVGHEDNVIYCAGFRIHWEVLDREDKKLKPRKVFDLDSLALDLQVSESKLLALTRTDSLQVIDPALDVAENSATVEFHDPRVVTPNCWLKVAENVFLVADQDRGVAGLWQWSKTPGLHSWAEFQVLFQAMLPVSIKKFRRGRTRPTWEQGTWNAPKYGRLMTSPDDAEILGISMDGTVIHFTLLDEHTLRLFRFITNLWVLRDKRDEERLLLAEPDLQYRQLLHVDGDLLKRILDEKLLQDLINTDGLLERLKALLDKLDGGKHTASWMGEGTKHHYFGLAYDVLVYYLKRQVY</sequence>
<feature type="compositionally biased region" description="Basic and acidic residues" evidence="1">
    <location>
        <begin position="130"/>
        <end position="141"/>
    </location>
</feature>
<reference evidence="3" key="2">
    <citation type="submission" date="2023-07" db="EMBL/GenBank/DDBJ databases">
        <authorList>
            <consortium name="Lawrence Berkeley National Laboratory"/>
            <person name="Haridas S."/>
            <person name="Hensen N."/>
            <person name="Bonometti L."/>
            <person name="Westerberg I."/>
            <person name="Brannstrom I.O."/>
            <person name="Guillou S."/>
            <person name="Cros-Aarteil S."/>
            <person name="Calhoun S."/>
            <person name="Kuo A."/>
            <person name="Mondo S."/>
            <person name="Pangilinan J."/>
            <person name="Riley R."/>
            <person name="LaButti K."/>
            <person name="Andreopoulos B."/>
            <person name="Lipzen A."/>
            <person name="Chen C."/>
            <person name="Yanf M."/>
            <person name="Daum C."/>
            <person name="Ng V."/>
            <person name="Clum A."/>
            <person name="Steindorff A."/>
            <person name="Ohm R."/>
            <person name="Martin F."/>
            <person name="Silar P."/>
            <person name="Natvig D."/>
            <person name="Lalanne C."/>
            <person name="Gautier V."/>
            <person name="Ament-velasquez S.L."/>
            <person name="Kruys A."/>
            <person name="Hutchinson M.I."/>
            <person name="Powell A.J."/>
            <person name="Barry K."/>
            <person name="Miller A.N."/>
            <person name="Grigoriev I.V."/>
            <person name="Debuchy R."/>
            <person name="Gladieux P."/>
            <person name="Thoren M.H."/>
            <person name="Johannesson H."/>
        </authorList>
    </citation>
    <scope>NUCLEOTIDE SEQUENCE</scope>
    <source>
        <strain evidence="3">FGSC 1904</strain>
    </source>
</reference>
<dbReference type="InterPro" id="IPR015943">
    <property type="entry name" value="WD40/YVTN_repeat-like_dom_sf"/>
</dbReference>
<dbReference type="EMBL" id="JAUTDP010000006">
    <property type="protein sequence ID" value="KAK3398660.1"/>
    <property type="molecule type" value="Genomic_DNA"/>
</dbReference>
<evidence type="ECO:0000259" key="2">
    <source>
        <dbReference type="Pfam" id="PF10433"/>
    </source>
</evidence>
<accession>A0AAE0PEW4</accession>
<evidence type="ECO:0000313" key="3">
    <source>
        <dbReference type="EMBL" id="KAK3398660.1"/>
    </source>
</evidence>